<keyword evidence="11" id="KW-0472">Membrane</keyword>
<keyword evidence="5" id="KW-0808">Transferase</keyword>
<dbReference type="UniPathway" id="UPA00378"/>
<gene>
    <name evidence="18" type="ORF">HPBE_LOCUS15462</name>
</gene>
<dbReference type="Gene3D" id="3.10.180.20">
    <property type="entry name" value="N-Acetylglucosaminyltransferase I, Domain 2"/>
    <property type="match status" value="1"/>
</dbReference>
<protein>
    <recommendedName>
        <fullName evidence="14 17">Alpha-1,3-mannosyl-glycoprotein 2-beta-N-acetylglucosaminyltransferase</fullName>
        <shortName evidence="17">GNT-I</shortName>
        <shortName evidence="17">GlcNAc-T I</shortName>
        <ecNumber evidence="14 17">2.4.1.101</ecNumber>
    </recommendedName>
    <alternativeName>
        <fullName evidence="15 17">N-glycosyl-oligosaccharide-glycoprotein N-acetylglucosaminyltransferase I</fullName>
    </alternativeName>
</protein>
<dbReference type="Proteomes" id="UP000050761">
    <property type="component" value="Unassembled WGS sequence"/>
</dbReference>
<dbReference type="EMBL" id="UZAH01028869">
    <property type="protein sequence ID" value="VDP02862.1"/>
    <property type="molecule type" value="Genomic_DNA"/>
</dbReference>
<evidence type="ECO:0000256" key="17">
    <source>
        <dbReference type="RuleBase" id="RU368119"/>
    </source>
</evidence>
<dbReference type="AlphaFoldDB" id="A0A183G2E7"/>
<keyword evidence="7 17" id="KW-0479">Metal-binding</keyword>
<comment type="cofactor">
    <cofactor evidence="17">
        <name>Mn(2+)</name>
        <dbReference type="ChEBI" id="CHEBI:29035"/>
    </cofactor>
    <text evidence="17">The cofactor is mostly bound to the substrate.</text>
</comment>
<accession>A0A183G2E7</accession>
<evidence type="ECO:0000256" key="13">
    <source>
        <dbReference type="ARBA" id="ARBA00037706"/>
    </source>
</evidence>
<reference evidence="20" key="2">
    <citation type="submission" date="2019-09" db="UniProtKB">
        <authorList>
            <consortium name="WormBaseParasite"/>
        </authorList>
    </citation>
    <scope>IDENTIFICATION</scope>
</reference>
<dbReference type="GO" id="GO:0030145">
    <property type="term" value="F:manganese ion binding"/>
    <property type="evidence" value="ECO:0007669"/>
    <property type="project" value="UniProtKB-UniRule"/>
</dbReference>
<keyword evidence="8 17" id="KW-0735">Signal-anchor</keyword>
<keyword evidence="12 17" id="KW-0464">Manganese</keyword>
<evidence type="ECO:0000256" key="14">
    <source>
        <dbReference type="ARBA" id="ARBA00038949"/>
    </source>
</evidence>
<name>A0A183G2E7_HELPZ</name>
<evidence type="ECO:0000256" key="15">
    <source>
        <dbReference type="ARBA" id="ARBA00041712"/>
    </source>
</evidence>
<evidence type="ECO:0000256" key="11">
    <source>
        <dbReference type="ARBA" id="ARBA00023136"/>
    </source>
</evidence>
<evidence type="ECO:0000256" key="8">
    <source>
        <dbReference type="ARBA" id="ARBA00022968"/>
    </source>
</evidence>
<keyword evidence="9" id="KW-1133">Transmembrane helix</keyword>
<dbReference type="EC" id="2.4.1.101" evidence="14 17"/>
<dbReference type="InterPro" id="IPR029044">
    <property type="entry name" value="Nucleotide-diphossugar_trans"/>
</dbReference>
<evidence type="ECO:0000256" key="1">
    <source>
        <dbReference type="ARBA" id="ARBA00004323"/>
    </source>
</evidence>
<comment type="similarity">
    <text evidence="3 17">Belongs to the glycosyltransferase 13 family.</text>
</comment>
<evidence type="ECO:0000256" key="16">
    <source>
        <dbReference type="ARBA" id="ARBA00049421"/>
    </source>
</evidence>
<evidence type="ECO:0000313" key="20">
    <source>
        <dbReference type="WBParaSite" id="HPBE_0001546301-mRNA-1"/>
    </source>
</evidence>
<evidence type="ECO:0000256" key="7">
    <source>
        <dbReference type="ARBA" id="ARBA00022723"/>
    </source>
</evidence>
<comment type="catalytic activity">
    <reaction evidence="16 17">
        <text>N(4)-(alpha-D-Man-(1-&gt;3)-[alpha-D-Man-(1-&gt;3)-[alpha-D-Man-(1-&gt;6)]-alpha-D-Man-(1-&gt;6)]-beta-D-Man-(1-&gt;4)-beta-D-GlcNAc-(1-&gt;4)-beta-D-GlcNAc)-L-asparaginyl-[protein] (N-glucan mannose isomer 5A1,2) + UDP-N-acetyl-alpha-D-glucosamine = N(4)-{beta-D-GlcNAc-(1-&gt;2)-alpha-D-Man-(1-&gt;3)-[alpha-D-Man-(1-&gt;3)-[alpha-D-Man-(1-&gt;6)]-alpha-D-Man-(1-&gt;6)]-beta-D-Man-(1-&gt;4)-beta-D-GlcNAc-(1-&gt;4)-beta-D-GlcNAc}-L-asparaginyl-[protein] + UDP + H(+)</text>
        <dbReference type="Rhea" id="RHEA:11456"/>
        <dbReference type="Rhea" id="RHEA-COMP:14367"/>
        <dbReference type="Rhea" id="RHEA-COMP:14368"/>
        <dbReference type="ChEBI" id="CHEBI:15378"/>
        <dbReference type="ChEBI" id="CHEBI:57705"/>
        <dbReference type="ChEBI" id="CHEBI:58223"/>
        <dbReference type="ChEBI" id="CHEBI:59087"/>
        <dbReference type="ChEBI" id="CHEBI:60625"/>
        <dbReference type="EC" id="2.4.1.101"/>
    </reaction>
</comment>
<dbReference type="InterPro" id="IPR004139">
    <property type="entry name" value="Glyco_trans_13"/>
</dbReference>
<evidence type="ECO:0000256" key="3">
    <source>
        <dbReference type="ARBA" id="ARBA00006492"/>
    </source>
</evidence>
<dbReference type="PANTHER" id="PTHR10468:SF0">
    <property type="entry name" value="ALPHA-1,3-MANNOSYL-GLYCOPROTEIN 2-BETA-N-ACETYLGLUCOSAMINYLTRANSFERASE"/>
    <property type="match status" value="1"/>
</dbReference>
<dbReference type="GO" id="GO:0003827">
    <property type="term" value="F:alpha-1,3-mannosylglycoprotein 2-beta-N-acetylglucosaminyltransferase activity"/>
    <property type="evidence" value="ECO:0007669"/>
    <property type="project" value="UniProtKB-UniRule"/>
</dbReference>
<dbReference type="InterPro" id="IPR052261">
    <property type="entry name" value="Glycosyltransferase_13"/>
</dbReference>
<evidence type="ECO:0000256" key="5">
    <source>
        <dbReference type="ARBA" id="ARBA00022679"/>
    </source>
</evidence>
<comment type="pathway">
    <text evidence="2 17">Protein modification; protein glycosylation.</text>
</comment>
<comment type="function">
    <text evidence="13 17">Initiates complex N-linked carbohydrate formation. Essential for the conversion of high-mannose to hybrid and complex N-glycans.</text>
</comment>
<evidence type="ECO:0000313" key="18">
    <source>
        <dbReference type="EMBL" id="VDP02862.1"/>
    </source>
</evidence>
<evidence type="ECO:0000256" key="6">
    <source>
        <dbReference type="ARBA" id="ARBA00022692"/>
    </source>
</evidence>
<comment type="subcellular location">
    <subcellularLocation>
        <location evidence="1 17">Golgi apparatus membrane</location>
        <topology evidence="1 17">Single-pass type II membrane protein</topology>
    </subcellularLocation>
</comment>
<evidence type="ECO:0000256" key="10">
    <source>
        <dbReference type="ARBA" id="ARBA00023034"/>
    </source>
</evidence>
<dbReference type="GO" id="GO:0006487">
    <property type="term" value="P:protein N-linked glycosylation"/>
    <property type="evidence" value="ECO:0007669"/>
    <property type="project" value="TreeGrafter"/>
</dbReference>
<accession>A0A3P7ZQX1</accession>
<keyword evidence="10 17" id="KW-0333">Golgi apparatus</keyword>
<keyword evidence="6" id="KW-0812">Transmembrane</keyword>
<dbReference type="PANTHER" id="PTHR10468">
    <property type="entry name" value="PROTEIN O-LINKED-MANNOSE BETA-1,2-N-ACETYLGLUCOSAMINYLTRANSFERASE 1/ALPHA-1,3-MANNOSYL-GLYCOPROTEIN 2-BETA-N-ACETYLGLUCOSAMINYLTRANSFERASE"/>
    <property type="match status" value="1"/>
</dbReference>
<dbReference type="GO" id="GO:0000139">
    <property type="term" value="C:Golgi membrane"/>
    <property type="evidence" value="ECO:0007669"/>
    <property type="project" value="UniProtKB-SubCell"/>
</dbReference>
<organism evidence="19 20">
    <name type="scientific">Heligmosomoides polygyrus</name>
    <name type="common">Parasitic roundworm</name>
    <dbReference type="NCBI Taxonomy" id="6339"/>
    <lineage>
        <taxon>Eukaryota</taxon>
        <taxon>Metazoa</taxon>
        <taxon>Ecdysozoa</taxon>
        <taxon>Nematoda</taxon>
        <taxon>Chromadorea</taxon>
        <taxon>Rhabditida</taxon>
        <taxon>Rhabditina</taxon>
        <taxon>Rhabditomorpha</taxon>
        <taxon>Strongyloidea</taxon>
        <taxon>Heligmosomidae</taxon>
        <taxon>Heligmosomoides</taxon>
    </lineage>
</organism>
<evidence type="ECO:0000313" key="19">
    <source>
        <dbReference type="Proteomes" id="UP000050761"/>
    </source>
</evidence>
<dbReference type="SUPFAM" id="SSF53448">
    <property type="entry name" value="Nucleotide-diphospho-sugar transferases"/>
    <property type="match status" value="1"/>
</dbReference>
<proteinExistence type="inferred from homology"/>
<evidence type="ECO:0000256" key="12">
    <source>
        <dbReference type="ARBA" id="ARBA00023211"/>
    </source>
</evidence>
<evidence type="ECO:0000256" key="9">
    <source>
        <dbReference type="ARBA" id="ARBA00022989"/>
    </source>
</evidence>
<dbReference type="Pfam" id="PF03071">
    <property type="entry name" value="GNT-I"/>
    <property type="match status" value="1"/>
</dbReference>
<sequence>MTHDYSAVLQVFACNRPGAVKRIVDRLIRFRPSKELFPITVSQDCNNMPVQRAVAEFRDEVDYVKVCELGDNAKVVVPSVHSHYETYYYISRHYKLALEYVFDKIGHSSVILLEDDLDIAQDFFEYFSATRYLLDRDPMLWCVSAWNDNGKEQSIDLNAVSLLYRSDFFPGLGWMMSRKLWQELKPKWPAGFWDDWLREPENRKGRQCIRPEVSRTMMTPLGKRGASKGQFFDKHLAKVVLSNASVSFTTMNLDYLLNVSSRHLFFVTSTAQLSSIGCFSQVEYTGNIDYIRKADKLRVMHDFKAGVPRTAYRGIVSCFLNGVRIFLVPDRQFVKEYDKKWEVPSQYD</sequence>
<evidence type="ECO:0000256" key="4">
    <source>
        <dbReference type="ARBA" id="ARBA00022676"/>
    </source>
</evidence>
<dbReference type="Gene3D" id="3.90.550.10">
    <property type="entry name" value="Spore Coat Polysaccharide Biosynthesis Protein SpsA, Chain A"/>
    <property type="match status" value="1"/>
</dbReference>
<evidence type="ECO:0000256" key="2">
    <source>
        <dbReference type="ARBA" id="ARBA00004922"/>
    </source>
</evidence>
<dbReference type="WBParaSite" id="HPBE_0001546301-mRNA-1">
    <property type="protein sequence ID" value="HPBE_0001546301-mRNA-1"/>
    <property type="gene ID" value="HPBE_0001546301"/>
</dbReference>
<dbReference type="FunFam" id="3.90.550.10:FF:000055">
    <property type="entry name" value="Alpha-1,3-mannosyl-glycoprotein 2-beta-N-acetylglucosaminyltransferase"/>
    <property type="match status" value="1"/>
</dbReference>
<dbReference type="OrthoDB" id="440755at2759"/>
<keyword evidence="4 17" id="KW-0328">Glycosyltransferase</keyword>
<keyword evidence="19" id="KW-1185">Reference proteome</keyword>
<reference evidence="18 19" key="1">
    <citation type="submission" date="2018-11" db="EMBL/GenBank/DDBJ databases">
        <authorList>
            <consortium name="Pathogen Informatics"/>
        </authorList>
    </citation>
    <scope>NUCLEOTIDE SEQUENCE [LARGE SCALE GENOMIC DNA]</scope>
</reference>